<sequence length="185" mass="21228">MKKFILVFFSVIIVSVFLQFPTFAAEINAKEILKKKYPREIVTLSKSADLNGDGKKEYFLLTEAGNFFLVNSKEAVVLINTNIISDEFFEQPTIQIYQVSKKEKHVAITFEYGPSNTQFYAYQYRNGTLFNKLSIMGDQGVQVDIKGTVKQYWKKYRPEGGWDLAIATYSWRTSKNKYLGAGLLP</sequence>
<reference evidence="1 2" key="1">
    <citation type="submission" date="2014-11" db="EMBL/GenBank/DDBJ databases">
        <title>Draft Genome Sequences of Paenibacillus polymyxa NRRL B-30509 and Paenibacillus terrae NRRL B-30644, Strains from a Poultry Environment that Produce Tridecaptin A and Paenicidins.</title>
        <authorList>
            <person name="van Belkum M.J."/>
            <person name="Lohans C.T."/>
            <person name="Vederas J.C."/>
        </authorList>
    </citation>
    <scope>NUCLEOTIDE SEQUENCE [LARGE SCALE GENOMIC DNA]</scope>
    <source>
        <strain evidence="1 2">NRRL B-30644</strain>
    </source>
</reference>
<evidence type="ECO:0000313" key="2">
    <source>
        <dbReference type="Proteomes" id="UP000032534"/>
    </source>
</evidence>
<proteinExistence type="predicted"/>
<dbReference type="Proteomes" id="UP000032534">
    <property type="component" value="Unassembled WGS sequence"/>
</dbReference>
<protein>
    <recommendedName>
        <fullName evidence="3">VCBS repeat-containing protein</fullName>
    </recommendedName>
</protein>
<dbReference type="EMBL" id="JTHP01000062">
    <property type="protein sequence ID" value="KJD43273.1"/>
    <property type="molecule type" value="Genomic_DNA"/>
</dbReference>
<dbReference type="PATRIC" id="fig|159743.3.peg.5239"/>
<accession>A0A0D7WX29</accession>
<evidence type="ECO:0000313" key="1">
    <source>
        <dbReference type="EMBL" id="KJD43273.1"/>
    </source>
</evidence>
<gene>
    <name evidence="1" type="ORF">QD47_23580</name>
</gene>
<name>A0A0D7WX29_9BACL</name>
<keyword evidence="2" id="KW-1185">Reference proteome</keyword>
<comment type="caution">
    <text evidence="1">The sequence shown here is derived from an EMBL/GenBank/DDBJ whole genome shotgun (WGS) entry which is preliminary data.</text>
</comment>
<organism evidence="1 2">
    <name type="scientific">Paenibacillus terrae</name>
    <dbReference type="NCBI Taxonomy" id="159743"/>
    <lineage>
        <taxon>Bacteria</taxon>
        <taxon>Bacillati</taxon>
        <taxon>Bacillota</taxon>
        <taxon>Bacilli</taxon>
        <taxon>Bacillales</taxon>
        <taxon>Paenibacillaceae</taxon>
        <taxon>Paenibacillus</taxon>
    </lineage>
</organism>
<dbReference type="OrthoDB" id="2888041at2"/>
<dbReference type="AlphaFoldDB" id="A0A0D7WX29"/>
<evidence type="ECO:0008006" key="3">
    <source>
        <dbReference type="Google" id="ProtNLM"/>
    </source>
</evidence>
<dbReference type="RefSeq" id="WP_044648416.1">
    <property type="nucleotide sequence ID" value="NZ_JTHP01000062.1"/>
</dbReference>